<evidence type="ECO:0000313" key="7">
    <source>
        <dbReference type="Proteomes" id="UP000189670"/>
    </source>
</evidence>
<evidence type="ECO:0000256" key="3">
    <source>
        <dbReference type="ARBA" id="ARBA00022448"/>
    </source>
</evidence>
<organism evidence="6 7">
    <name type="scientific">Candidatus Magnetoglobus multicellularis str. Araruama</name>
    <dbReference type="NCBI Taxonomy" id="890399"/>
    <lineage>
        <taxon>Bacteria</taxon>
        <taxon>Pseudomonadati</taxon>
        <taxon>Thermodesulfobacteriota</taxon>
        <taxon>Desulfobacteria</taxon>
        <taxon>Desulfobacterales</taxon>
        <taxon>Desulfobacteraceae</taxon>
        <taxon>Candidatus Magnetoglobus</taxon>
    </lineage>
</organism>
<dbReference type="InterPro" id="IPR012255">
    <property type="entry name" value="ETF_b"/>
</dbReference>
<dbReference type="SUPFAM" id="SSF52402">
    <property type="entry name" value="Adenine nucleotide alpha hydrolases-like"/>
    <property type="match status" value="1"/>
</dbReference>
<dbReference type="AlphaFoldDB" id="A0A1V1PCK1"/>
<dbReference type="InterPro" id="IPR014729">
    <property type="entry name" value="Rossmann-like_a/b/a_fold"/>
</dbReference>
<accession>A0A1V1PCK1</accession>
<dbReference type="InterPro" id="IPR033948">
    <property type="entry name" value="ETF_beta_N"/>
</dbReference>
<dbReference type="PANTHER" id="PTHR21294:SF8">
    <property type="entry name" value="ELECTRON TRANSFER FLAVOPROTEIN SUBUNIT BETA"/>
    <property type="match status" value="1"/>
</dbReference>
<dbReference type="PIRSF" id="PIRSF000090">
    <property type="entry name" value="Beta-ETF"/>
    <property type="match status" value="1"/>
</dbReference>
<dbReference type="Proteomes" id="UP000189670">
    <property type="component" value="Unassembled WGS sequence"/>
</dbReference>
<reference evidence="7" key="1">
    <citation type="submission" date="2012-11" db="EMBL/GenBank/DDBJ databases">
        <authorList>
            <person name="Lucero-Rivera Y.E."/>
            <person name="Tovar-Ramirez D."/>
        </authorList>
    </citation>
    <scope>NUCLEOTIDE SEQUENCE [LARGE SCALE GENOMIC DNA]</scope>
    <source>
        <strain evidence="7">Araruama</strain>
    </source>
</reference>
<keyword evidence="4" id="KW-0249">Electron transport</keyword>
<evidence type="ECO:0000256" key="2">
    <source>
        <dbReference type="ARBA" id="ARBA00016797"/>
    </source>
</evidence>
<dbReference type="InterPro" id="IPR014730">
    <property type="entry name" value="ETF_a/b_N"/>
</dbReference>
<dbReference type="PANTHER" id="PTHR21294">
    <property type="entry name" value="ELECTRON TRANSFER FLAVOPROTEIN BETA-SUBUNIT"/>
    <property type="match status" value="1"/>
</dbReference>
<dbReference type="CDD" id="cd01714">
    <property type="entry name" value="ETF_beta"/>
    <property type="match status" value="1"/>
</dbReference>
<comment type="caution">
    <text evidence="6">The sequence shown here is derived from an EMBL/GenBank/DDBJ whole genome shotgun (WGS) entry which is preliminary data.</text>
</comment>
<proteinExistence type="inferred from homology"/>
<dbReference type="GO" id="GO:0009055">
    <property type="term" value="F:electron transfer activity"/>
    <property type="evidence" value="ECO:0007669"/>
    <property type="project" value="InterPro"/>
</dbReference>
<sequence>MEILVCVKRVPDTSENEIEVNSEGSDIERDDLVYSINEWDNYAVEEAIQIVDKVGGSVTVMAIGDEESEEIIRREMAMGANNGILLSDDAFEKSDGRGLATILKAAVDKGNYDLILTGAQSDTGAAQTGAMLAAMLDQPFASLVNLIEVKDDSTLKIGREIDGGNQEMHEIKLPCVLSIQTGINEPRYVGIRGIRKVASVEIPTMGASDLGIDPATLGESGAKTKTLDYFVPEIGEGAEMIEGDTDEVVEKLVEILKSKGGIK</sequence>
<dbReference type="EMBL" id="ATBP01000140">
    <property type="protein sequence ID" value="ETR72506.1"/>
    <property type="molecule type" value="Genomic_DNA"/>
</dbReference>
<gene>
    <name evidence="6" type="primary">etfB</name>
    <name evidence="6" type="ORF">OMM_01658</name>
</gene>
<dbReference type="SMART" id="SM00893">
    <property type="entry name" value="ETF"/>
    <property type="match status" value="1"/>
</dbReference>
<name>A0A1V1PCK1_9BACT</name>
<feature type="domain" description="Electron transfer flavoprotein alpha/beta-subunit N-terminal" evidence="5">
    <location>
        <begin position="24"/>
        <end position="214"/>
    </location>
</feature>
<evidence type="ECO:0000313" key="6">
    <source>
        <dbReference type="EMBL" id="ETR72506.1"/>
    </source>
</evidence>
<keyword evidence="3" id="KW-0813">Transport</keyword>
<evidence type="ECO:0000256" key="4">
    <source>
        <dbReference type="ARBA" id="ARBA00022982"/>
    </source>
</evidence>
<comment type="similarity">
    <text evidence="1">Belongs to the ETF beta-subunit/FixA family.</text>
</comment>
<evidence type="ECO:0000256" key="1">
    <source>
        <dbReference type="ARBA" id="ARBA00007557"/>
    </source>
</evidence>
<protein>
    <recommendedName>
        <fullName evidence="2">Electron transfer flavoprotein subunit beta</fullName>
    </recommendedName>
</protein>
<dbReference type="Pfam" id="PF01012">
    <property type="entry name" value="ETF"/>
    <property type="match status" value="1"/>
</dbReference>
<evidence type="ECO:0000259" key="5">
    <source>
        <dbReference type="SMART" id="SM00893"/>
    </source>
</evidence>
<dbReference type="Gene3D" id="3.40.50.620">
    <property type="entry name" value="HUPs"/>
    <property type="match status" value="1"/>
</dbReference>